<keyword evidence="1" id="KW-0812">Transmembrane</keyword>
<feature type="transmembrane region" description="Helical" evidence="1">
    <location>
        <begin position="79"/>
        <end position="98"/>
    </location>
</feature>
<keyword evidence="1" id="KW-1133">Transmembrane helix</keyword>
<dbReference type="AlphaFoldDB" id="X1UFC9"/>
<sequence length="103" mass="11187">MEWYAYLAYFFAGAFLANGVPHFVSGIAGKRFQSPFASPPGVGESSPVVNVIWGLVNFFAGYALIFGVNEFCLGFTHDVLMVCIGALIAAVLLARYFGRIRGR</sequence>
<reference evidence="2" key="1">
    <citation type="journal article" date="2014" name="Front. Microbiol.">
        <title>High frequency of phylogenetically diverse reductive dehalogenase-homologous genes in deep subseafloor sedimentary metagenomes.</title>
        <authorList>
            <person name="Kawai M."/>
            <person name="Futagami T."/>
            <person name="Toyoda A."/>
            <person name="Takaki Y."/>
            <person name="Nishi S."/>
            <person name="Hori S."/>
            <person name="Arai W."/>
            <person name="Tsubouchi T."/>
            <person name="Morono Y."/>
            <person name="Uchiyama I."/>
            <person name="Ito T."/>
            <person name="Fujiyama A."/>
            <person name="Inagaki F."/>
            <person name="Takami H."/>
        </authorList>
    </citation>
    <scope>NUCLEOTIDE SEQUENCE</scope>
    <source>
        <strain evidence="2">Expedition CK06-06</strain>
    </source>
</reference>
<feature type="transmembrane region" description="Helical" evidence="1">
    <location>
        <begin position="48"/>
        <end position="67"/>
    </location>
</feature>
<gene>
    <name evidence="2" type="ORF">S12H4_42943</name>
</gene>
<evidence type="ECO:0000256" key="1">
    <source>
        <dbReference type="SAM" id="Phobius"/>
    </source>
</evidence>
<name>X1UFC9_9ZZZZ</name>
<organism evidence="2">
    <name type="scientific">marine sediment metagenome</name>
    <dbReference type="NCBI Taxonomy" id="412755"/>
    <lineage>
        <taxon>unclassified sequences</taxon>
        <taxon>metagenomes</taxon>
        <taxon>ecological metagenomes</taxon>
    </lineage>
</organism>
<protein>
    <submittedName>
        <fullName evidence="2">Uncharacterized protein</fullName>
    </submittedName>
</protein>
<comment type="caution">
    <text evidence="2">The sequence shown here is derived from an EMBL/GenBank/DDBJ whole genome shotgun (WGS) entry which is preliminary data.</text>
</comment>
<keyword evidence="1" id="KW-0472">Membrane</keyword>
<evidence type="ECO:0000313" key="2">
    <source>
        <dbReference type="EMBL" id="GAJ16218.1"/>
    </source>
</evidence>
<feature type="transmembrane region" description="Helical" evidence="1">
    <location>
        <begin position="6"/>
        <end position="28"/>
    </location>
</feature>
<accession>X1UFC9</accession>
<dbReference type="EMBL" id="BARW01026315">
    <property type="protein sequence ID" value="GAJ16218.1"/>
    <property type="molecule type" value="Genomic_DNA"/>
</dbReference>
<proteinExistence type="predicted"/>